<dbReference type="GO" id="GO:0005829">
    <property type="term" value="C:cytosol"/>
    <property type="evidence" value="ECO:0007669"/>
    <property type="project" value="TreeGrafter"/>
</dbReference>
<organism evidence="2">
    <name type="scientific">marine sediment metagenome</name>
    <dbReference type="NCBI Taxonomy" id="412755"/>
    <lineage>
        <taxon>unclassified sequences</taxon>
        <taxon>metagenomes</taxon>
        <taxon>ecological metagenomes</taxon>
    </lineage>
</organism>
<protein>
    <recommendedName>
        <fullName evidence="3">DNA-binding protein</fullName>
    </recommendedName>
</protein>
<dbReference type="InterPro" id="IPR010992">
    <property type="entry name" value="IHF-like_DNA-bd_dom_sf"/>
</dbReference>
<accession>X1RHS5</accession>
<dbReference type="GO" id="GO:0030527">
    <property type="term" value="F:structural constituent of chromatin"/>
    <property type="evidence" value="ECO:0007669"/>
    <property type="project" value="InterPro"/>
</dbReference>
<dbReference type="InterPro" id="IPR000119">
    <property type="entry name" value="Hist_DNA-bd"/>
</dbReference>
<dbReference type="PROSITE" id="PS00045">
    <property type="entry name" value="HISTONE_LIKE"/>
    <property type="match status" value="1"/>
</dbReference>
<name>X1RHS5_9ZZZZ</name>
<dbReference type="PANTHER" id="PTHR33175:SF3">
    <property type="entry name" value="DNA-BINDING PROTEIN HU-BETA"/>
    <property type="match status" value="1"/>
</dbReference>
<dbReference type="Pfam" id="PF00216">
    <property type="entry name" value="Bac_DNA_binding"/>
    <property type="match status" value="1"/>
</dbReference>
<dbReference type="GO" id="GO:0003677">
    <property type="term" value="F:DNA binding"/>
    <property type="evidence" value="ECO:0007669"/>
    <property type="project" value="UniProtKB-KW"/>
</dbReference>
<comment type="caution">
    <text evidence="2">The sequence shown here is derived from an EMBL/GenBank/DDBJ whole genome shotgun (WGS) entry which is preliminary data.</text>
</comment>
<dbReference type="Gene3D" id="4.10.520.10">
    <property type="entry name" value="IHF-like DNA-binding proteins"/>
    <property type="match status" value="1"/>
</dbReference>
<evidence type="ECO:0008006" key="3">
    <source>
        <dbReference type="Google" id="ProtNLM"/>
    </source>
</evidence>
<proteinExistence type="predicted"/>
<dbReference type="EMBL" id="BARW01006755">
    <property type="protein sequence ID" value="GAI80307.1"/>
    <property type="molecule type" value="Genomic_DNA"/>
</dbReference>
<evidence type="ECO:0000256" key="1">
    <source>
        <dbReference type="ARBA" id="ARBA00023125"/>
    </source>
</evidence>
<dbReference type="PANTHER" id="PTHR33175">
    <property type="entry name" value="DNA-BINDING PROTEIN HU"/>
    <property type="match status" value="1"/>
</dbReference>
<reference evidence="2" key="1">
    <citation type="journal article" date="2014" name="Front. Microbiol.">
        <title>High frequency of phylogenetically diverse reductive dehalogenase-homologous genes in deep subseafloor sedimentary metagenomes.</title>
        <authorList>
            <person name="Kawai M."/>
            <person name="Futagami T."/>
            <person name="Toyoda A."/>
            <person name="Takaki Y."/>
            <person name="Nishi S."/>
            <person name="Hori S."/>
            <person name="Arai W."/>
            <person name="Tsubouchi T."/>
            <person name="Morono Y."/>
            <person name="Uchiyama I."/>
            <person name="Ito T."/>
            <person name="Fujiyama A."/>
            <person name="Inagaki F."/>
            <person name="Takami H."/>
        </authorList>
    </citation>
    <scope>NUCLEOTIDE SEQUENCE</scope>
    <source>
        <strain evidence="2">Expedition CK06-06</strain>
    </source>
</reference>
<evidence type="ECO:0000313" key="2">
    <source>
        <dbReference type="EMBL" id="GAI80307.1"/>
    </source>
</evidence>
<dbReference type="PRINTS" id="PR01727">
    <property type="entry name" value="DNABINDINGHU"/>
</dbReference>
<sequence length="90" mass="9850">MNKAELIGLIARDADLSKRAAGDALNSFIKNVSNALARKNRVTLVGFGTFEVRMRKARRGKNPRTGATLNIPAKNVAKFRAGAELKKKVR</sequence>
<dbReference type="CDD" id="cd13831">
    <property type="entry name" value="HU"/>
    <property type="match status" value="1"/>
</dbReference>
<dbReference type="SUPFAM" id="SSF47729">
    <property type="entry name" value="IHF-like DNA-binding proteins"/>
    <property type="match status" value="1"/>
</dbReference>
<dbReference type="SMART" id="SM00411">
    <property type="entry name" value="BHL"/>
    <property type="match status" value="1"/>
</dbReference>
<gene>
    <name evidence="2" type="ORF">S12H4_14185</name>
</gene>
<dbReference type="AlphaFoldDB" id="X1RHS5"/>
<keyword evidence="1" id="KW-0238">DNA-binding</keyword>
<dbReference type="InterPro" id="IPR020816">
    <property type="entry name" value="Histone-like_DNA-bd_CS"/>
</dbReference>